<evidence type="ECO:0000313" key="2">
    <source>
        <dbReference type="EMBL" id="KAG7559805.1"/>
    </source>
</evidence>
<evidence type="ECO:0000313" key="3">
    <source>
        <dbReference type="Proteomes" id="UP000694240"/>
    </source>
</evidence>
<feature type="region of interest" description="Disordered" evidence="1">
    <location>
        <begin position="105"/>
        <end position="125"/>
    </location>
</feature>
<name>A0A8T1ZMM7_9BRAS</name>
<evidence type="ECO:0000256" key="1">
    <source>
        <dbReference type="SAM" id="MobiDB-lite"/>
    </source>
</evidence>
<reference evidence="2 3" key="1">
    <citation type="submission" date="2020-12" db="EMBL/GenBank/DDBJ databases">
        <title>Concerted genomic and epigenomic changes stabilize Arabidopsis allopolyploids.</title>
        <authorList>
            <person name="Chen Z."/>
        </authorList>
    </citation>
    <scope>NUCLEOTIDE SEQUENCE [LARGE SCALE GENOMIC DNA]</scope>
    <source>
        <strain evidence="2">Allo738</strain>
        <tissue evidence="2">Leaf</tissue>
    </source>
</reference>
<protein>
    <submittedName>
        <fullName evidence="2">Uncharacterized protein</fullName>
    </submittedName>
</protein>
<keyword evidence="3" id="KW-1185">Reference proteome</keyword>
<gene>
    <name evidence="2" type="ORF">ISN45_Aa05g013820</name>
</gene>
<dbReference type="Proteomes" id="UP000694240">
    <property type="component" value="Chromosome 10"/>
</dbReference>
<sequence length="125" mass="14435">MSRFVSKEVRFVPESLLREEDIFYETIKSRVEEAFGFCKNEQVVCNEVQQKELKFCTLELVRKLDSLTNKGLYLIAMILTGGSTSFDKTRWKMKEMIRDSVSRDFGKNKGGIGKEDTINQLHPSS</sequence>
<feature type="compositionally biased region" description="Basic and acidic residues" evidence="1">
    <location>
        <begin position="105"/>
        <end position="117"/>
    </location>
</feature>
<proteinExistence type="predicted"/>
<dbReference type="EMBL" id="JAEFBK010000010">
    <property type="protein sequence ID" value="KAG7559805.1"/>
    <property type="molecule type" value="Genomic_DNA"/>
</dbReference>
<dbReference type="PANTHER" id="PTHR36071:SF1">
    <property type="entry name" value="DNA DOUBLE-STRAND BREAK REPAIR PROTEIN"/>
    <property type="match status" value="1"/>
</dbReference>
<organism evidence="2 3">
    <name type="scientific">Arabidopsis thaliana x Arabidopsis arenosa</name>
    <dbReference type="NCBI Taxonomy" id="1240361"/>
    <lineage>
        <taxon>Eukaryota</taxon>
        <taxon>Viridiplantae</taxon>
        <taxon>Streptophyta</taxon>
        <taxon>Embryophyta</taxon>
        <taxon>Tracheophyta</taxon>
        <taxon>Spermatophyta</taxon>
        <taxon>Magnoliopsida</taxon>
        <taxon>eudicotyledons</taxon>
        <taxon>Gunneridae</taxon>
        <taxon>Pentapetalae</taxon>
        <taxon>rosids</taxon>
        <taxon>malvids</taxon>
        <taxon>Brassicales</taxon>
        <taxon>Brassicaceae</taxon>
        <taxon>Camelineae</taxon>
        <taxon>Arabidopsis</taxon>
    </lineage>
</organism>
<comment type="caution">
    <text evidence="2">The sequence shown here is derived from an EMBL/GenBank/DDBJ whole genome shotgun (WGS) entry which is preliminary data.</text>
</comment>
<dbReference type="AlphaFoldDB" id="A0A8T1ZMM7"/>
<dbReference type="PANTHER" id="PTHR36071">
    <property type="entry name" value="DNA DOUBLE-STRAND BREAK REPAIR PROTEIN"/>
    <property type="match status" value="1"/>
</dbReference>
<accession>A0A8T1ZMM7</accession>